<feature type="chain" id="PRO_5003432769" evidence="2">
    <location>
        <begin position="25"/>
        <end position="251"/>
    </location>
</feature>
<proteinExistence type="predicted"/>
<keyword evidence="1" id="KW-0472">Membrane</keyword>
<feature type="signal peptide" evidence="2">
    <location>
        <begin position="1"/>
        <end position="24"/>
    </location>
</feature>
<protein>
    <submittedName>
        <fullName evidence="3">Transmembrane family protein</fullName>
    </submittedName>
</protein>
<dbReference type="STRING" id="856793.MICA_924"/>
<keyword evidence="1" id="KW-1133">Transmembrane helix</keyword>
<dbReference type="InterPro" id="IPR019088">
    <property type="entry name" value="CHP02186-rel_TM"/>
</dbReference>
<dbReference type="OrthoDB" id="9815212at2"/>
<name>G2KSH2_MICAA</name>
<dbReference type="AlphaFoldDB" id="G2KSH2"/>
<dbReference type="eggNOG" id="ENOG50315WQ">
    <property type="taxonomic scope" value="Bacteria"/>
</dbReference>
<accession>G2KSH2</accession>
<evidence type="ECO:0000313" key="3">
    <source>
        <dbReference type="EMBL" id="AEP09256.1"/>
    </source>
</evidence>
<reference evidence="3 4" key="1">
    <citation type="journal article" date="2011" name="BMC Genomics">
        <title>Genomic insights into an obligate epibiotic bacterial predator: Micavibrio aeruginosavorus ARL-13.</title>
        <authorList>
            <person name="Wang Z."/>
            <person name="Kadouri D."/>
            <person name="Wu M."/>
        </authorList>
    </citation>
    <scope>NUCLEOTIDE SEQUENCE [LARGE SCALE GENOMIC DNA]</scope>
    <source>
        <strain evidence="3 4">ARL-13</strain>
    </source>
</reference>
<evidence type="ECO:0000313" key="4">
    <source>
        <dbReference type="Proteomes" id="UP000009286"/>
    </source>
</evidence>
<keyword evidence="4" id="KW-1185">Reference proteome</keyword>
<organism evidence="3 4">
    <name type="scientific">Micavibrio aeruginosavorus (strain ARL-13)</name>
    <dbReference type="NCBI Taxonomy" id="856793"/>
    <lineage>
        <taxon>Bacteria</taxon>
        <taxon>Pseudomonadati</taxon>
        <taxon>Bdellovibrionota</taxon>
        <taxon>Bdellovibrionia</taxon>
        <taxon>Bdellovibrionales</taxon>
        <taxon>Pseudobdellovibrionaceae</taxon>
        <taxon>Micavibrio</taxon>
    </lineage>
</organism>
<gene>
    <name evidence="3" type="ordered locus">MICA_924</name>
</gene>
<evidence type="ECO:0000256" key="2">
    <source>
        <dbReference type="SAM" id="SignalP"/>
    </source>
</evidence>
<evidence type="ECO:0000256" key="1">
    <source>
        <dbReference type="SAM" id="Phobius"/>
    </source>
</evidence>
<dbReference type="EMBL" id="CP002382">
    <property type="protein sequence ID" value="AEP09256.1"/>
    <property type="molecule type" value="Genomic_DNA"/>
</dbReference>
<dbReference type="KEGG" id="mai:MICA_924"/>
<dbReference type="Proteomes" id="UP000009286">
    <property type="component" value="Chromosome"/>
</dbReference>
<dbReference type="PROSITE" id="PS51257">
    <property type="entry name" value="PROKAR_LIPOPROTEIN"/>
    <property type="match status" value="1"/>
</dbReference>
<dbReference type="Pfam" id="PF09608">
    <property type="entry name" value="Alph_Pro_TM"/>
    <property type="match status" value="1"/>
</dbReference>
<dbReference type="HOGENOM" id="CLU_068410_0_0_5"/>
<sequence length="251" mass="27755">MMRGMVLTLLGVVCALGFSCPAQAQPPSALAIDLSQDHVDITMGFAGARFVVYGTKNQPGDIAIIVRGPDQQMMVRRKDDVGGIWMNRDSVVFDNVPAYYDVALSRPAREIASQDLLEDYDIGLDAMQFLVRDNVDETTQHNFREALIRNRQAHGYLPLEPAPILFVTNDFFRAVFDVPPDVPPGSYRVLAYLIRDGQIVGSQARELRVAQQGFSARIYSFAHDHALAYGLAAVLLAALAGWGAWAVMRRE</sequence>
<feature type="transmembrane region" description="Helical" evidence="1">
    <location>
        <begin position="226"/>
        <end position="248"/>
    </location>
</feature>
<keyword evidence="2" id="KW-0732">Signal</keyword>
<keyword evidence="1 3" id="KW-0812">Transmembrane</keyword>